<dbReference type="PANTHER" id="PTHR43708">
    <property type="entry name" value="CONSERVED EXPRESSED OXIDOREDUCTASE (EUROFUNG)"/>
    <property type="match status" value="1"/>
</dbReference>
<keyword evidence="4" id="KW-1185">Reference proteome</keyword>
<evidence type="ECO:0000313" key="4">
    <source>
        <dbReference type="Proteomes" id="UP000429232"/>
    </source>
</evidence>
<evidence type="ECO:0000259" key="2">
    <source>
        <dbReference type="Pfam" id="PF22725"/>
    </source>
</evidence>
<dbReference type="RefSeq" id="WP_157525616.1">
    <property type="nucleotide sequence ID" value="NZ_CP066775.1"/>
</dbReference>
<evidence type="ECO:0000259" key="1">
    <source>
        <dbReference type="Pfam" id="PF01408"/>
    </source>
</evidence>
<dbReference type="EMBL" id="CP066775">
    <property type="protein sequence ID" value="QQL48915.1"/>
    <property type="molecule type" value="Genomic_DNA"/>
</dbReference>
<dbReference type="KEGG" id="mgik:GO620_012090"/>
<dbReference type="InterPro" id="IPR055170">
    <property type="entry name" value="GFO_IDH_MocA-like_dom"/>
</dbReference>
<dbReference type="Gene3D" id="3.30.360.10">
    <property type="entry name" value="Dihydrodipicolinate Reductase, domain 2"/>
    <property type="match status" value="1"/>
</dbReference>
<dbReference type="Proteomes" id="UP000429232">
    <property type="component" value="Chromosome"/>
</dbReference>
<dbReference type="InterPro" id="IPR000683">
    <property type="entry name" value="Gfo/Idh/MocA-like_OxRdtase_N"/>
</dbReference>
<evidence type="ECO:0000313" key="3">
    <source>
        <dbReference type="EMBL" id="QQL48915.1"/>
    </source>
</evidence>
<name>A0A6I4HZQ4_9SPHI</name>
<feature type="domain" description="GFO/IDH/MocA-like oxidoreductase" evidence="2">
    <location>
        <begin position="130"/>
        <end position="250"/>
    </location>
</feature>
<dbReference type="SUPFAM" id="SSF55347">
    <property type="entry name" value="Glyceraldehyde-3-phosphate dehydrogenase-like, C-terminal domain"/>
    <property type="match status" value="1"/>
</dbReference>
<dbReference type="InterPro" id="IPR051317">
    <property type="entry name" value="Gfo/Idh/MocA_oxidoreduct"/>
</dbReference>
<proteinExistence type="predicted"/>
<organism evidence="3 4">
    <name type="scientific">Mucilaginibacter ginkgonis</name>
    <dbReference type="NCBI Taxonomy" id="2682091"/>
    <lineage>
        <taxon>Bacteria</taxon>
        <taxon>Pseudomonadati</taxon>
        <taxon>Bacteroidota</taxon>
        <taxon>Sphingobacteriia</taxon>
        <taxon>Sphingobacteriales</taxon>
        <taxon>Sphingobacteriaceae</taxon>
        <taxon>Mucilaginibacter</taxon>
    </lineage>
</organism>
<dbReference type="InterPro" id="IPR036291">
    <property type="entry name" value="NAD(P)-bd_dom_sf"/>
</dbReference>
<accession>A0A6I4HZQ4</accession>
<reference evidence="3 4" key="1">
    <citation type="submission" date="2020-12" db="EMBL/GenBank/DDBJ databases">
        <title>HMF7856_wgs.fasta genome submission.</title>
        <authorList>
            <person name="Kang H."/>
            <person name="Kim H."/>
            <person name="Joh K."/>
        </authorList>
    </citation>
    <scope>NUCLEOTIDE SEQUENCE [LARGE SCALE GENOMIC DNA]</scope>
    <source>
        <strain evidence="3 4">HMF7856</strain>
    </source>
</reference>
<dbReference type="PANTHER" id="PTHR43708:SF7">
    <property type="entry name" value="OXIDOREDUCTASE"/>
    <property type="match status" value="1"/>
</dbReference>
<sequence length="342" mass="38382">MNNPIVTGLLAYGMSGKLFHAPFLATNAHFKFKAVVERHNKIAHESYPDVLSYDDVTQILNDDEIELVVINTPSYTHYQLAKEALIAGKHVLLEKPAAATSEEVKELFDISKRVGKHLIIYQNRRYDSEFMAVKSVVESGRLGELVEVHLRYDRYRLTLGQKIFKETEGYAANGLTYDLGPHLIDQAIVLFGKPLNFDKVKSTHRPGSQVDDYFSFRLNYPNGLNVFLTGSLMVAKRLESSVVHGTLGSFVKGRDDVQEAQLMAGMKPTDPAYGIEKPGSEGKLYLMSSDTEQQTELVPSERGNYNDIFDAVYQTVRHNALFPVTEEHVAWQVELLEAPANA</sequence>
<dbReference type="AlphaFoldDB" id="A0A6I4HZQ4"/>
<gene>
    <name evidence="3" type="ORF">GO620_012090</name>
</gene>
<dbReference type="GO" id="GO:0000166">
    <property type="term" value="F:nucleotide binding"/>
    <property type="evidence" value="ECO:0007669"/>
    <property type="project" value="InterPro"/>
</dbReference>
<dbReference type="Pfam" id="PF01408">
    <property type="entry name" value="GFO_IDH_MocA"/>
    <property type="match status" value="1"/>
</dbReference>
<protein>
    <submittedName>
        <fullName evidence="3">Gfo/Idh/MocA family oxidoreductase</fullName>
    </submittedName>
</protein>
<dbReference type="Pfam" id="PF22725">
    <property type="entry name" value="GFO_IDH_MocA_C3"/>
    <property type="match status" value="1"/>
</dbReference>
<feature type="domain" description="Gfo/Idh/MocA-like oxidoreductase N-terminal" evidence="1">
    <location>
        <begin position="12"/>
        <end position="120"/>
    </location>
</feature>
<dbReference type="Gene3D" id="3.40.50.720">
    <property type="entry name" value="NAD(P)-binding Rossmann-like Domain"/>
    <property type="match status" value="1"/>
</dbReference>
<dbReference type="SUPFAM" id="SSF51735">
    <property type="entry name" value="NAD(P)-binding Rossmann-fold domains"/>
    <property type="match status" value="1"/>
</dbReference>